<accession>A0A0K8MC40</accession>
<protein>
    <submittedName>
        <fullName evidence="1">Uncharacterized protein</fullName>
    </submittedName>
</protein>
<organism evidence="1 2">
    <name type="scientific">Caedimonas varicaedens</name>
    <dbReference type="NCBI Taxonomy" id="1629334"/>
    <lineage>
        <taxon>Bacteria</taxon>
        <taxon>Pseudomonadati</taxon>
        <taxon>Pseudomonadota</taxon>
        <taxon>Alphaproteobacteria</taxon>
        <taxon>Holosporales</taxon>
        <taxon>Caedimonadaceae</taxon>
        <taxon>Caedimonas</taxon>
    </lineage>
</organism>
<name>A0A0K8MC40_9PROT</name>
<gene>
    <name evidence="1" type="ORF">Cva_00758</name>
</gene>
<reference evidence="1 2" key="1">
    <citation type="submission" date="2015-03" db="EMBL/GenBank/DDBJ databases">
        <title>Caedibacter varicaedens, whole genome shotgun sequence.</title>
        <authorList>
            <person name="Suzuki H."/>
            <person name="Dapper A.L."/>
            <person name="Gibson A.K."/>
            <person name="Jackson C."/>
            <person name="Lee H."/>
            <person name="Pejaver V.R."/>
            <person name="Doak T."/>
            <person name="Lynch M."/>
        </authorList>
    </citation>
    <scope>NUCLEOTIDE SEQUENCE [LARGE SCALE GENOMIC DNA]</scope>
</reference>
<proteinExistence type="predicted"/>
<comment type="caution">
    <text evidence="1">The sequence shown here is derived from an EMBL/GenBank/DDBJ whole genome shotgun (WGS) entry which is preliminary data.</text>
</comment>
<dbReference type="EMBL" id="BBVC01000024">
    <property type="protein sequence ID" value="GAO98110.1"/>
    <property type="molecule type" value="Genomic_DNA"/>
</dbReference>
<dbReference type="OrthoDB" id="9813502at2"/>
<evidence type="ECO:0000313" key="2">
    <source>
        <dbReference type="Proteomes" id="UP000036771"/>
    </source>
</evidence>
<evidence type="ECO:0000313" key="1">
    <source>
        <dbReference type="EMBL" id="GAO98110.1"/>
    </source>
</evidence>
<dbReference type="STRING" id="1629334.Cva_00758"/>
<sequence length="76" mass="8832">MIWFKDISLRLWADTLVRDFTRDNVPILEDENHWQEWGNRLVQEPSFAQAGCPQTNGFERAEDWAQAVCGAMADSF</sequence>
<keyword evidence="2" id="KW-1185">Reference proteome</keyword>
<dbReference type="Proteomes" id="UP000036771">
    <property type="component" value="Unassembled WGS sequence"/>
</dbReference>
<dbReference type="AlphaFoldDB" id="A0A0K8MC40"/>